<accession>A0AA41XXG5</accession>
<name>A0AA41XXG5_9GAMM</name>
<evidence type="ECO:0000313" key="1">
    <source>
        <dbReference type="EMBL" id="MCV9878850.1"/>
    </source>
</evidence>
<proteinExistence type="predicted"/>
<dbReference type="EMBL" id="JAMPJT010000005">
    <property type="protein sequence ID" value="MCV9878850.1"/>
    <property type="molecule type" value="Genomic_DNA"/>
</dbReference>
<dbReference type="EMBL" id="JAMPJU010000005">
    <property type="protein sequence ID" value="MCV9882485.1"/>
    <property type="molecule type" value="Genomic_DNA"/>
</dbReference>
<reference evidence="1" key="1">
    <citation type="submission" date="2022-04" db="EMBL/GenBank/DDBJ databases">
        <title>Brenneria sp. isolated from walnut trees in Serbia.</title>
        <authorList>
            <person name="Gasic K."/>
            <person name="Zlatkovic N."/>
            <person name="Kuzmanovic N."/>
        </authorList>
    </citation>
    <scope>NUCLEOTIDE SEQUENCE</scope>
    <source>
        <strain evidence="2">KBI 423</strain>
        <strain evidence="1">KBI 447</strain>
    </source>
</reference>
<evidence type="ECO:0000313" key="2">
    <source>
        <dbReference type="EMBL" id="MCV9882485.1"/>
    </source>
</evidence>
<comment type="caution">
    <text evidence="1">The sequence shown here is derived from an EMBL/GenBank/DDBJ whole genome shotgun (WGS) entry which is preliminary data.</text>
</comment>
<dbReference type="Proteomes" id="UP001165569">
    <property type="component" value="Unassembled WGS sequence"/>
</dbReference>
<evidence type="ECO:0000313" key="4">
    <source>
        <dbReference type="Proteomes" id="UP001165569"/>
    </source>
</evidence>
<sequence length="58" mass="6304">MSTSLTAVGLGIDDWRRSRIIDAGPDVGCRYPAPRHFLLATCFAGTGAPVSRYRRSHA</sequence>
<gene>
    <name evidence="1" type="ORF">NC803_08310</name>
    <name evidence="2" type="ORF">NC856_09380</name>
</gene>
<keyword evidence="3" id="KW-1185">Reference proteome</keyword>
<organism evidence="1 4">
    <name type="scientific">Brenneria izbisi</name>
    <dbReference type="NCBI Taxonomy" id="2939450"/>
    <lineage>
        <taxon>Bacteria</taxon>
        <taxon>Pseudomonadati</taxon>
        <taxon>Pseudomonadota</taxon>
        <taxon>Gammaproteobacteria</taxon>
        <taxon>Enterobacterales</taxon>
        <taxon>Pectobacteriaceae</taxon>
        <taxon>Brenneria</taxon>
    </lineage>
</organism>
<dbReference type="Proteomes" id="UP001165568">
    <property type="component" value="Unassembled WGS sequence"/>
</dbReference>
<evidence type="ECO:0000313" key="3">
    <source>
        <dbReference type="Proteomes" id="UP001165568"/>
    </source>
</evidence>
<protein>
    <submittedName>
        <fullName evidence="1">Uncharacterized protein</fullName>
    </submittedName>
</protein>
<dbReference type="RefSeq" id="WP_264090164.1">
    <property type="nucleotide sequence ID" value="NZ_JAMPJT010000005.1"/>
</dbReference>
<dbReference type="AlphaFoldDB" id="A0AA41XXG5"/>